<dbReference type="InterPro" id="IPR001104">
    <property type="entry name" value="3-oxo-5_a-steroid_4-DH_C"/>
</dbReference>
<sequence>MTSPPLLPEWTPFSSVIRIYFAGITIAALLAGTLPFLKKSILDYGKLNEKPTGHQHNTPNEQSLSDRLALALRSLTVPKYWFAHFYVWASLWMAYLTVDLYYLCRSPGDDAQTLFDRPWSFLLLLQHFGVSVGVQPLSINTVPWFLLGLNFLHVLRRWYESWYVERPSPTARMHVGHYLIGITFYIAVPPALWIDAVEHPERVIPFWSLPPGRALMVGVGTVLFFWAYYHQFACHCILASLRPKAQSRPQQDAVAAAKKDDDSPTTKSVYRVPHGDWFNYFVCPHYVAEMLIYVAYYIIASASLNSPQGSTTLLIVLGWVISNLGVVARETAAWYRTKFGDQWTSKDLSTPQGNTPPRQRWILVPYVY</sequence>
<dbReference type="EMBL" id="JAAAJB010000017">
    <property type="protein sequence ID" value="KAG0269824.1"/>
    <property type="molecule type" value="Genomic_DNA"/>
</dbReference>
<dbReference type="AlphaFoldDB" id="A0A9P6QIJ0"/>
<dbReference type="GO" id="GO:0006488">
    <property type="term" value="P:dolichol-linked oligosaccharide biosynthetic process"/>
    <property type="evidence" value="ECO:0007669"/>
    <property type="project" value="InterPro"/>
</dbReference>
<dbReference type="PANTHER" id="PTHR14624">
    <property type="entry name" value="DFG10 PROTEIN"/>
    <property type="match status" value="1"/>
</dbReference>
<dbReference type="Pfam" id="PF02544">
    <property type="entry name" value="Steroid_dh"/>
    <property type="match status" value="1"/>
</dbReference>
<feature type="transmembrane region" description="Helical" evidence="5">
    <location>
        <begin position="277"/>
        <end position="299"/>
    </location>
</feature>
<name>A0A9P6QIJ0_9FUNG</name>
<keyword evidence="2 5" id="KW-0812">Transmembrane</keyword>
<dbReference type="GO" id="GO:0003865">
    <property type="term" value="F:3-oxo-5-alpha-steroid 4-dehydrogenase activity"/>
    <property type="evidence" value="ECO:0007669"/>
    <property type="project" value="TreeGrafter"/>
</dbReference>
<evidence type="ECO:0000256" key="4">
    <source>
        <dbReference type="ARBA" id="ARBA00023136"/>
    </source>
</evidence>
<evidence type="ECO:0000256" key="3">
    <source>
        <dbReference type="ARBA" id="ARBA00022989"/>
    </source>
</evidence>
<dbReference type="OrthoDB" id="541710at2759"/>
<dbReference type="InterPro" id="IPR039698">
    <property type="entry name" value="Dfg10/SRD5A3"/>
</dbReference>
<accession>A0A9P6QIJ0</accession>
<dbReference type="GO" id="GO:0005783">
    <property type="term" value="C:endoplasmic reticulum"/>
    <property type="evidence" value="ECO:0007669"/>
    <property type="project" value="TreeGrafter"/>
</dbReference>
<feature type="transmembrane region" description="Helical" evidence="5">
    <location>
        <begin position="20"/>
        <end position="37"/>
    </location>
</feature>
<feature type="transmembrane region" description="Helical" evidence="5">
    <location>
        <begin position="80"/>
        <end position="103"/>
    </location>
</feature>
<evidence type="ECO:0000259" key="6">
    <source>
        <dbReference type="Pfam" id="PF02544"/>
    </source>
</evidence>
<dbReference type="PROSITE" id="PS50244">
    <property type="entry name" value="S5A_REDUCTASE"/>
    <property type="match status" value="1"/>
</dbReference>
<organism evidence="7 8">
    <name type="scientific">Actinomortierella ambigua</name>
    <dbReference type="NCBI Taxonomy" id="1343610"/>
    <lineage>
        <taxon>Eukaryota</taxon>
        <taxon>Fungi</taxon>
        <taxon>Fungi incertae sedis</taxon>
        <taxon>Mucoromycota</taxon>
        <taxon>Mortierellomycotina</taxon>
        <taxon>Mortierellomycetes</taxon>
        <taxon>Mortierellales</taxon>
        <taxon>Mortierellaceae</taxon>
        <taxon>Actinomortierella</taxon>
    </lineage>
</organism>
<feature type="transmembrane region" description="Helical" evidence="5">
    <location>
        <begin position="175"/>
        <end position="194"/>
    </location>
</feature>
<keyword evidence="8" id="KW-1185">Reference proteome</keyword>
<evidence type="ECO:0000313" key="8">
    <source>
        <dbReference type="Proteomes" id="UP000807716"/>
    </source>
</evidence>
<comment type="subcellular location">
    <subcellularLocation>
        <location evidence="1">Endomembrane system</location>
        <topology evidence="1">Multi-pass membrane protein</topology>
    </subcellularLocation>
</comment>
<dbReference type="Proteomes" id="UP000807716">
    <property type="component" value="Unassembled WGS sequence"/>
</dbReference>
<keyword evidence="3 5" id="KW-1133">Transmembrane helix</keyword>
<dbReference type="PANTHER" id="PTHR14624:SF0">
    <property type="entry name" value="POLYPRENOL REDUCTASE"/>
    <property type="match status" value="1"/>
</dbReference>
<proteinExistence type="predicted"/>
<feature type="transmembrane region" description="Helical" evidence="5">
    <location>
        <begin position="123"/>
        <end position="155"/>
    </location>
</feature>
<feature type="transmembrane region" description="Helical" evidence="5">
    <location>
        <begin position="214"/>
        <end position="241"/>
    </location>
</feature>
<dbReference type="GO" id="GO:0016095">
    <property type="term" value="P:polyprenol catabolic process"/>
    <property type="evidence" value="ECO:0007669"/>
    <property type="project" value="TreeGrafter"/>
</dbReference>
<evidence type="ECO:0000313" key="7">
    <source>
        <dbReference type="EMBL" id="KAG0269824.1"/>
    </source>
</evidence>
<reference evidence="7" key="1">
    <citation type="journal article" date="2020" name="Fungal Divers.">
        <title>Resolving the Mortierellaceae phylogeny through synthesis of multi-gene phylogenetics and phylogenomics.</title>
        <authorList>
            <person name="Vandepol N."/>
            <person name="Liber J."/>
            <person name="Desiro A."/>
            <person name="Na H."/>
            <person name="Kennedy M."/>
            <person name="Barry K."/>
            <person name="Grigoriev I.V."/>
            <person name="Miller A.N."/>
            <person name="O'Donnell K."/>
            <person name="Stajich J.E."/>
            <person name="Bonito G."/>
        </authorList>
    </citation>
    <scope>NUCLEOTIDE SEQUENCE</scope>
    <source>
        <strain evidence="7">BC1065</strain>
    </source>
</reference>
<protein>
    <recommendedName>
        <fullName evidence="6">3-oxo-5-alpha-steroid 4-dehydrogenase C-terminal domain-containing protein</fullName>
    </recommendedName>
</protein>
<evidence type="ECO:0000256" key="5">
    <source>
        <dbReference type="SAM" id="Phobius"/>
    </source>
</evidence>
<keyword evidence="4 5" id="KW-0472">Membrane</keyword>
<feature type="domain" description="3-oxo-5-alpha-steroid 4-dehydrogenase C-terminal" evidence="6">
    <location>
        <begin position="267"/>
        <end position="343"/>
    </location>
</feature>
<evidence type="ECO:0000256" key="1">
    <source>
        <dbReference type="ARBA" id="ARBA00004127"/>
    </source>
</evidence>
<feature type="transmembrane region" description="Helical" evidence="5">
    <location>
        <begin position="311"/>
        <end position="328"/>
    </location>
</feature>
<gene>
    <name evidence="7" type="ORF">DFQ27_001944</name>
</gene>
<comment type="caution">
    <text evidence="7">The sequence shown here is derived from an EMBL/GenBank/DDBJ whole genome shotgun (WGS) entry which is preliminary data.</text>
</comment>
<evidence type="ECO:0000256" key="2">
    <source>
        <dbReference type="ARBA" id="ARBA00022692"/>
    </source>
</evidence>